<feature type="domain" description="ARC105/Med15 mediator subunit C-terminal" evidence="13">
    <location>
        <begin position="496"/>
        <end position="602"/>
    </location>
</feature>
<evidence type="ECO:0000259" key="13">
    <source>
        <dbReference type="Pfam" id="PF21539"/>
    </source>
</evidence>
<dbReference type="InterPro" id="IPR019087">
    <property type="entry name" value="Med15_N"/>
</dbReference>
<dbReference type="PANTHER" id="PTHR31804">
    <property type="entry name" value="MEDIATOR OF RNA POLYMERASE II TRANSCRIPTION SUBUNIT 15"/>
    <property type="match status" value="1"/>
</dbReference>
<protein>
    <recommendedName>
        <fullName evidence="3 9">Mediator of RNA polymerase II transcription subunit 15</fullName>
    </recommendedName>
    <alternativeName>
        <fullName evidence="8 9">Mediator complex subunit 15</fullName>
    </alternativeName>
</protein>
<reference evidence="14 15" key="1">
    <citation type="journal article" date="2018" name="Sci. Rep.">
        <title>Comparative analysis of the Pocillopora damicornis genome highlights role of immune system in coral evolution.</title>
        <authorList>
            <person name="Cunning R."/>
            <person name="Bay R.A."/>
            <person name="Gillette P."/>
            <person name="Baker A.C."/>
            <person name="Traylor-Knowles N."/>
        </authorList>
    </citation>
    <scope>NUCLEOTIDE SEQUENCE [LARGE SCALE GENOMIC DNA]</scope>
    <source>
        <strain evidence="14">RSMAS</strain>
        <tissue evidence="14">Whole animal</tissue>
    </source>
</reference>
<evidence type="ECO:0000313" key="14">
    <source>
        <dbReference type="EMBL" id="RMX43117.1"/>
    </source>
</evidence>
<gene>
    <name evidence="9" type="primary">MED15</name>
    <name evidence="14" type="ORF">pdam_00006867</name>
</gene>
<dbReference type="InterPro" id="IPR036529">
    <property type="entry name" value="KIX_dom_sf"/>
</dbReference>
<dbReference type="Pfam" id="PF21539">
    <property type="entry name" value="Med15_C"/>
    <property type="match status" value="1"/>
</dbReference>
<dbReference type="Pfam" id="PF21538">
    <property type="entry name" value="Med15_M"/>
    <property type="match status" value="1"/>
</dbReference>
<comment type="function">
    <text evidence="9">Component of the Mediator complex, a coactivator involved in the regulated transcription of nearly all RNA polymerase II-dependent genes. Mediator functions as a bridge to convey information from gene-specific regulatory proteins to the basal RNA polymerase II transcription machinery. Mediator is recruited to promoters by direct interactions with regulatory proteins and serves as a scaffold for the assembly of a functional preinitiation complex with RNA polymerase II and the general transcription factors.</text>
</comment>
<keyword evidence="15" id="KW-1185">Reference proteome</keyword>
<dbReference type="Gene3D" id="1.10.246.20">
    <property type="entry name" value="Coactivator CBP, KIX domain"/>
    <property type="match status" value="1"/>
</dbReference>
<dbReference type="STRING" id="46731.A0A3M6TNX8"/>
<keyword evidence="5 9" id="KW-0010">Activator</keyword>
<comment type="similarity">
    <text evidence="2 9">Belongs to the Mediator complex subunit 15 family.</text>
</comment>
<dbReference type="InterPro" id="IPR048386">
    <property type="entry name" value="Med15_C"/>
</dbReference>
<dbReference type="GO" id="GO:0005634">
    <property type="term" value="C:nucleus"/>
    <property type="evidence" value="ECO:0007669"/>
    <property type="project" value="UniProtKB-SubCell"/>
</dbReference>
<feature type="compositionally biased region" description="Pro residues" evidence="10">
    <location>
        <begin position="260"/>
        <end position="275"/>
    </location>
</feature>
<dbReference type="GO" id="GO:0003712">
    <property type="term" value="F:transcription coregulator activity"/>
    <property type="evidence" value="ECO:0007669"/>
    <property type="project" value="InterPro"/>
</dbReference>
<evidence type="ECO:0000256" key="8">
    <source>
        <dbReference type="ARBA" id="ARBA00032016"/>
    </source>
</evidence>
<evidence type="ECO:0000256" key="5">
    <source>
        <dbReference type="ARBA" id="ARBA00023159"/>
    </source>
</evidence>
<dbReference type="EMBL" id="RCHS01003243">
    <property type="protein sequence ID" value="RMX43117.1"/>
    <property type="molecule type" value="Genomic_DNA"/>
</dbReference>
<dbReference type="OrthoDB" id="10055322at2759"/>
<evidence type="ECO:0000313" key="15">
    <source>
        <dbReference type="Proteomes" id="UP000275408"/>
    </source>
</evidence>
<feature type="region of interest" description="Disordered" evidence="10">
    <location>
        <begin position="73"/>
        <end position="97"/>
    </location>
</feature>
<organism evidence="14 15">
    <name type="scientific">Pocillopora damicornis</name>
    <name type="common">Cauliflower coral</name>
    <name type="synonym">Millepora damicornis</name>
    <dbReference type="NCBI Taxonomy" id="46731"/>
    <lineage>
        <taxon>Eukaryota</taxon>
        <taxon>Metazoa</taxon>
        <taxon>Cnidaria</taxon>
        <taxon>Anthozoa</taxon>
        <taxon>Hexacorallia</taxon>
        <taxon>Scleractinia</taxon>
        <taxon>Astrocoeniina</taxon>
        <taxon>Pocilloporidae</taxon>
        <taxon>Pocillopora</taxon>
    </lineage>
</organism>
<feature type="compositionally biased region" description="Low complexity" evidence="10">
    <location>
        <begin position="280"/>
        <end position="295"/>
    </location>
</feature>
<accession>A0A3M6TNX8</accession>
<keyword evidence="4 9" id="KW-0805">Transcription regulation</keyword>
<feature type="compositionally biased region" description="Low complexity" evidence="10">
    <location>
        <begin position="148"/>
        <end position="167"/>
    </location>
</feature>
<dbReference type="InterPro" id="IPR048385">
    <property type="entry name" value="Med15_central"/>
</dbReference>
<comment type="subcellular location">
    <subcellularLocation>
        <location evidence="1 9">Nucleus</location>
    </subcellularLocation>
</comment>
<comment type="caution">
    <text evidence="14">The sequence shown here is derived from an EMBL/GenBank/DDBJ whole genome shotgun (WGS) entry which is preliminary data.</text>
</comment>
<dbReference type="Pfam" id="PF09606">
    <property type="entry name" value="Med15_N"/>
    <property type="match status" value="1"/>
</dbReference>
<evidence type="ECO:0000256" key="9">
    <source>
        <dbReference type="RuleBase" id="RU364148"/>
    </source>
</evidence>
<feature type="region of interest" description="Disordered" evidence="10">
    <location>
        <begin position="148"/>
        <end position="321"/>
    </location>
</feature>
<evidence type="ECO:0000256" key="10">
    <source>
        <dbReference type="SAM" id="MobiDB-lite"/>
    </source>
</evidence>
<keyword evidence="7 9" id="KW-0539">Nucleus</keyword>
<comment type="subunit">
    <text evidence="9">Component of the Mediator complex.</text>
</comment>
<feature type="domain" description="ARC105/Med15 mediator subunit central" evidence="12">
    <location>
        <begin position="324"/>
        <end position="466"/>
    </location>
</feature>
<feature type="compositionally biased region" description="Low complexity" evidence="10">
    <location>
        <begin position="205"/>
        <end position="222"/>
    </location>
</feature>
<feature type="compositionally biased region" description="Polar residues" evidence="10">
    <location>
        <begin position="233"/>
        <end position="257"/>
    </location>
</feature>
<feature type="compositionally biased region" description="Polar residues" evidence="10">
    <location>
        <begin position="168"/>
        <end position="201"/>
    </location>
</feature>
<dbReference type="FunFam" id="1.10.246.20:FF:000002">
    <property type="entry name" value="Mediator of RNA polymerase II transcription subunit 15"/>
    <property type="match status" value="1"/>
</dbReference>
<name>A0A3M6TNX8_POCDA</name>
<evidence type="ECO:0000259" key="11">
    <source>
        <dbReference type="Pfam" id="PF09606"/>
    </source>
</evidence>
<dbReference type="Proteomes" id="UP000275408">
    <property type="component" value="Unassembled WGS sequence"/>
</dbReference>
<dbReference type="GO" id="GO:0006355">
    <property type="term" value="P:regulation of DNA-templated transcription"/>
    <property type="evidence" value="ECO:0007669"/>
    <property type="project" value="InterPro"/>
</dbReference>
<keyword evidence="6 9" id="KW-0804">Transcription</keyword>
<dbReference type="PANTHER" id="PTHR31804:SF3">
    <property type="entry name" value="MEDIATOR OF RNA POLYMERASE II TRANSCRIPTION SUBUNIT 15"/>
    <property type="match status" value="1"/>
</dbReference>
<evidence type="ECO:0000256" key="4">
    <source>
        <dbReference type="ARBA" id="ARBA00023015"/>
    </source>
</evidence>
<dbReference type="AlphaFoldDB" id="A0A3M6TNX8"/>
<feature type="domain" description="Mediator of RNA polymerase II transcription subunit 15 N-terminal" evidence="11">
    <location>
        <begin position="4"/>
        <end position="75"/>
    </location>
</feature>
<evidence type="ECO:0000256" key="2">
    <source>
        <dbReference type="ARBA" id="ARBA00009807"/>
    </source>
</evidence>
<evidence type="ECO:0000259" key="12">
    <source>
        <dbReference type="Pfam" id="PF21538"/>
    </source>
</evidence>
<evidence type="ECO:0000256" key="3">
    <source>
        <dbReference type="ARBA" id="ARBA00019613"/>
    </source>
</evidence>
<feature type="compositionally biased region" description="Polar residues" evidence="10">
    <location>
        <begin position="73"/>
        <end position="87"/>
    </location>
</feature>
<evidence type="ECO:0000256" key="7">
    <source>
        <dbReference type="ARBA" id="ARBA00023242"/>
    </source>
</evidence>
<evidence type="ECO:0000256" key="6">
    <source>
        <dbReference type="ARBA" id="ARBA00023163"/>
    </source>
</evidence>
<sequence length="611" mass="66486">MASTEDWRSPAYRQKVILQIEEAVKKSGNPNVMMKNPSDMENQVFLKAKTRVDYLAYVARLLVYIRDIRPSAPGQQQTPAATMNQPGMNRGLQFPPPQLNKSQAMNAMGAQGTMQQVVPLGQVQQPTMAPQQVFYNKSGMTQEQILAQHLQQHQQQQTPQQHQLTPQAMMSPQAMSVNSQNQGAHHQITQTQSYISPNQGASPMPVQQQPVHQVQQTKHTVQGRIPHVPSPAAGQNMSSNSMRAPTPSSSLTSQATIAPSPAPFVPSPAMHPSPSPQHYVPASPAAPTSVPTPSTMNVQSPASVPNPASVGPPEASPAPLNPAEEQAYLDKLNELKPYVEPLTKMINKLNRDSREKEHSSLYKLKHLYNILTNPAKRLPLQALENSGNVLKKLIPITTPPAPPTPSGNTTSLASTTSVVTTTSQAVPVVPSAPIQTIYKPLFDAVTKHAKSPMLGHTLKRTFTPLLQAMEGPPILPIPPPAKRIKVTGEIPKKCTVPHVLQGELARLCNRFQVRSGVSSGAVQSNTLLECSINDLNLPAVPPIEISVPQNYPYSSPECKTANYNANPFLQKVQRQLSSNLQCMPEKYSVTSVLNAWEQSIRQACLAEVAVN</sequence>
<evidence type="ECO:0000256" key="1">
    <source>
        <dbReference type="ARBA" id="ARBA00004123"/>
    </source>
</evidence>
<proteinExistence type="inferred from homology"/>